<name>A0A9P4WY60_9PLEO</name>
<dbReference type="InterPro" id="IPR036259">
    <property type="entry name" value="MFS_trans_sf"/>
</dbReference>
<feature type="transmembrane region" description="Helical" evidence="6">
    <location>
        <begin position="321"/>
        <end position="341"/>
    </location>
</feature>
<dbReference type="PRINTS" id="PR01036">
    <property type="entry name" value="TCRTETB"/>
</dbReference>
<dbReference type="Gene3D" id="1.20.1250.20">
    <property type="entry name" value="MFS general substrate transporter like domains"/>
    <property type="match status" value="1"/>
</dbReference>
<dbReference type="PANTHER" id="PTHR23501:SF43">
    <property type="entry name" value="MULTIDRUG TRANSPORTER, PUTATIVE (AFU_ORTHOLOGUE AFUA_6G03040)-RELATED"/>
    <property type="match status" value="1"/>
</dbReference>
<feature type="region of interest" description="Disordered" evidence="5">
    <location>
        <begin position="524"/>
        <end position="573"/>
    </location>
</feature>
<keyword evidence="4 6" id="KW-0472">Membrane</keyword>
<feature type="domain" description="Major facilitator superfamily (MFS) profile" evidence="7">
    <location>
        <begin position="20"/>
        <end position="506"/>
    </location>
</feature>
<feature type="transmembrane region" description="Helical" evidence="6">
    <location>
        <begin position="55"/>
        <end position="73"/>
    </location>
</feature>
<dbReference type="OrthoDB" id="440553at2759"/>
<dbReference type="EMBL" id="SWKV01000008">
    <property type="protein sequence ID" value="KAF3044765.1"/>
    <property type="molecule type" value="Genomic_DNA"/>
</dbReference>
<keyword evidence="3 6" id="KW-1133">Transmembrane helix</keyword>
<evidence type="ECO:0000256" key="6">
    <source>
        <dbReference type="SAM" id="Phobius"/>
    </source>
</evidence>
<feature type="transmembrane region" description="Helical" evidence="6">
    <location>
        <begin position="141"/>
        <end position="165"/>
    </location>
</feature>
<feature type="transmembrane region" description="Helical" evidence="6">
    <location>
        <begin position="171"/>
        <end position="191"/>
    </location>
</feature>
<dbReference type="Proteomes" id="UP000758155">
    <property type="component" value="Unassembled WGS sequence"/>
</dbReference>
<dbReference type="SUPFAM" id="SSF103473">
    <property type="entry name" value="MFS general substrate transporter"/>
    <property type="match status" value="1"/>
</dbReference>
<dbReference type="AlphaFoldDB" id="A0A9P4WY60"/>
<feature type="transmembrane region" description="Helical" evidence="6">
    <location>
        <begin position="85"/>
        <end position="104"/>
    </location>
</feature>
<dbReference type="GO" id="GO:0005886">
    <property type="term" value="C:plasma membrane"/>
    <property type="evidence" value="ECO:0007669"/>
    <property type="project" value="TreeGrafter"/>
</dbReference>
<proteinExistence type="predicted"/>
<dbReference type="PANTHER" id="PTHR23501">
    <property type="entry name" value="MAJOR FACILITATOR SUPERFAMILY"/>
    <property type="match status" value="1"/>
</dbReference>
<dbReference type="GO" id="GO:0022857">
    <property type="term" value="F:transmembrane transporter activity"/>
    <property type="evidence" value="ECO:0007669"/>
    <property type="project" value="InterPro"/>
</dbReference>
<comment type="caution">
    <text evidence="8">The sequence shown here is derived from an EMBL/GenBank/DDBJ whole genome shotgun (WGS) entry which is preliminary data.</text>
</comment>
<feature type="transmembrane region" description="Helical" evidence="6">
    <location>
        <begin position="484"/>
        <end position="504"/>
    </location>
</feature>
<evidence type="ECO:0000313" key="8">
    <source>
        <dbReference type="EMBL" id="KAF3044765.1"/>
    </source>
</evidence>
<keyword evidence="9" id="KW-1185">Reference proteome</keyword>
<comment type="subcellular location">
    <subcellularLocation>
        <location evidence="1">Membrane</location>
        <topology evidence="1">Multi-pass membrane protein</topology>
    </subcellularLocation>
</comment>
<evidence type="ECO:0000259" key="7">
    <source>
        <dbReference type="PROSITE" id="PS50850"/>
    </source>
</evidence>
<accession>A0A9P4WY60</accession>
<evidence type="ECO:0000313" key="9">
    <source>
        <dbReference type="Proteomes" id="UP000758155"/>
    </source>
</evidence>
<feature type="transmembrane region" description="Helical" evidence="6">
    <location>
        <begin position="110"/>
        <end position="129"/>
    </location>
</feature>
<feature type="transmembrane region" description="Helical" evidence="6">
    <location>
        <begin position="241"/>
        <end position="262"/>
    </location>
</feature>
<feature type="transmembrane region" description="Helical" evidence="6">
    <location>
        <begin position="348"/>
        <end position="365"/>
    </location>
</feature>
<feature type="transmembrane region" description="Helical" evidence="6">
    <location>
        <begin position="20"/>
        <end position="43"/>
    </location>
</feature>
<dbReference type="Gene3D" id="1.20.1720.10">
    <property type="entry name" value="Multidrug resistance protein D"/>
    <property type="match status" value="1"/>
</dbReference>
<keyword evidence="2 6" id="KW-0812">Transmembrane</keyword>
<evidence type="ECO:0000256" key="4">
    <source>
        <dbReference type="ARBA" id="ARBA00023136"/>
    </source>
</evidence>
<protein>
    <recommendedName>
        <fullName evidence="7">Major facilitator superfamily (MFS) profile domain-containing protein</fullName>
    </recommendedName>
</protein>
<evidence type="ECO:0000256" key="5">
    <source>
        <dbReference type="SAM" id="MobiDB-lite"/>
    </source>
</evidence>
<dbReference type="InterPro" id="IPR020846">
    <property type="entry name" value="MFS_dom"/>
</dbReference>
<feature type="transmembrane region" description="Helical" evidence="6">
    <location>
        <begin position="283"/>
        <end position="301"/>
    </location>
</feature>
<evidence type="ECO:0000256" key="1">
    <source>
        <dbReference type="ARBA" id="ARBA00004141"/>
    </source>
</evidence>
<feature type="transmembrane region" description="Helical" evidence="6">
    <location>
        <begin position="377"/>
        <end position="399"/>
    </location>
</feature>
<dbReference type="PROSITE" id="PS50850">
    <property type="entry name" value="MFS"/>
    <property type="match status" value="1"/>
</dbReference>
<evidence type="ECO:0000256" key="2">
    <source>
        <dbReference type="ARBA" id="ARBA00022692"/>
    </source>
</evidence>
<organism evidence="8 9">
    <name type="scientific">Didymella heteroderae</name>
    <dbReference type="NCBI Taxonomy" id="1769908"/>
    <lineage>
        <taxon>Eukaryota</taxon>
        <taxon>Fungi</taxon>
        <taxon>Dikarya</taxon>
        <taxon>Ascomycota</taxon>
        <taxon>Pezizomycotina</taxon>
        <taxon>Dothideomycetes</taxon>
        <taxon>Pleosporomycetidae</taxon>
        <taxon>Pleosporales</taxon>
        <taxon>Pleosporineae</taxon>
        <taxon>Didymellaceae</taxon>
        <taxon>Didymella</taxon>
    </lineage>
</organism>
<evidence type="ECO:0000256" key="3">
    <source>
        <dbReference type="ARBA" id="ARBA00022989"/>
    </source>
</evidence>
<reference evidence="8" key="1">
    <citation type="submission" date="2019-04" db="EMBL/GenBank/DDBJ databases">
        <title>Sequencing of skin fungus with MAO and IRED activity.</title>
        <authorList>
            <person name="Marsaioli A.J."/>
            <person name="Bonatto J.M.C."/>
            <person name="Reis Junior O."/>
        </authorList>
    </citation>
    <scope>NUCLEOTIDE SEQUENCE</scope>
    <source>
        <strain evidence="8">28M1</strain>
    </source>
</reference>
<sequence length="573" mass="61842">MPAVAPSSILSISPARLQTIIAGLWFCLFISALDTTIVTTALIKISSHFNALEQAAWLVTTYLLTYNSFLMITAKLSDVWGLKTVLLACGAIFLISSMACGAAQTMTQLIVFRAFQGIGGSGLYSLTFVSIMKLVVPEKIGFYSGVISSVFTMSNLLGPLLGGIIADRTNFRWIFFMNGPICAVAMALIYFSMPALKDGKSNAERIRGLDSIGGILSISWPIPLIFALQEAGVSHPWSSGVIIGTLVAGIVMFFLFGFYETWVTYRTKVEPIFPIRFLRNPSMALILLSAFLLGMPFYVVFVQLPQRFQTVNFTTAERAGILLLPCTMFSPVGAMVAGLAAKKIATEYIFILAAAMVCVGTGLMGSLPTHSQLWTGIYGYEVIVGLSMGLASPPSFMLLQTSIAEKDISVGTGALNMMRTLGGCVAVAICTAVHREYTSERLTAYLSPEQIAAVQTSSTALGQMAGSTKIEVARVFGGSYNRQFLIMLAFTVLNLLVTVLLAIVRKKKGVFGMMAERTEENEFFRGAENVDDEERGPSSKSEMESIGGQPAHSTEISDEILAATPVQPKKSEL</sequence>
<dbReference type="InterPro" id="IPR011701">
    <property type="entry name" value="MFS"/>
</dbReference>
<dbReference type="Pfam" id="PF07690">
    <property type="entry name" value="MFS_1"/>
    <property type="match status" value="1"/>
</dbReference>
<gene>
    <name evidence="8" type="ORF">E8E12_010402</name>
</gene>